<feature type="active site" description="Charge relay system" evidence="4">
    <location>
        <position position="160"/>
    </location>
</feature>
<evidence type="ECO:0000256" key="2">
    <source>
        <dbReference type="ARBA" id="ARBA00022487"/>
    </source>
</evidence>
<dbReference type="GO" id="GO:0034338">
    <property type="term" value="F:short-chain carboxylesterase activity"/>
    <property type="evidence" value="ECO:0007669"/>
    <property type="project" value="TreeGrafter"/>
</dbReference>
<feature type="active site" description="Charge relay system" evidence="4">
    <location>
        <position position="284"/>
    </location>
</feature>
<protein>
    <submittedName>
        <fullName evidence="6">Alpha/beta fold hydrolase</fullName>
    </submittedName>
</protein>
<sequence length="340" mass="37307">MTLSSMTREASTQLDFPRFEAGAPWWGGYLQTIAGALPTVSPRDLDRYPSEQLFAPVLDGTGDTLVAMLHRPERPSIDRCVVLLIHGVSGSEDSSYVLRSAAYFLNLGYPVLRANLRGAGPSRPLCKLQYNAGTTDDLVHLLSMVPADLRSNGIAAMGFSLGANVLLKFLGERGSSAPLRAAIAVSSPLDLAAVSRRFMGWDNALFQFAILSQLRTESVKPAAELSEQERNAALRARTIWDFDQTFTAPRNGFSGAEDYYTRSSCTSFLEHIAVPTLLIYAANDPIVPSEAYLQYRWDRNPKLVRLLSQSGGHCGFRGADSHARWNDVCAARFLKSIEQT</sequence>
<evidence type="ECO:0000256" key="3">
    <source>
        <dbReference type="ARBA" id="ARBA00022801"/>
    </source>
</evidence>
<dbReference type="SUPFAM" id="SSF53474">
    <property type="entry name" value="alpha/beta-Hydrolases"/>
    <property type="match status" value="1"/>
</dbReference>
<gene>
    <name evidence="6" type="ORF">G4V63_29825</name>
</gene>
<keyword evidence="2" id="KW-0719">Serine esterase</keyword>
<evidence type="ECO:0000313" key="7">
    <source>
        <dbReference type="Proteomes" id="UP000480266"/>
    </source>
</evidence>
<accession>A0A7C9RJT4</accession>
<dbReference type="GO" id="GO:0047372">
    <property type="term" value="F:monoacylglycerol lipase activity"/>
    <property type="evidence" value="ECO:0007669"/>
    <property type="project" value="TreeGrafter"/>
</dbReference>
<dbReference type="InterPro" id="IPR000073">
    <property type="entry name" value="AB_hydrolase_1"/>
</dbReference>
<keyword evidence="3 6" id="KW-0378">Hydrolase</keyword>
<dbReference type="Gene3D" id="3.40.50.1820">
    <property type="entry name" value="alpha/beta hydrolase"/>
    <property type="match status" value="1"/>
</dbReference>
<dbReference type="InterPro" id="IPR029058">
    <property type="entry name" value="AB_hydrolase_fold"/>
</dbReference>
<evidence type="ECO:0000313" key="6">
    <source>
        <dbReference type="EMBL" id="NGX99245.1"/>
    </source>
</evidence>
<dbReference type="PIRSF" id="PIRSF005211">
    <property type="entry name" value="Ab_hydro_YheT"/>
    <property type="match status" value="1"/>
</dbReference>
<dbReference type="AlphaFoldDB" id="A0A7C9RJT4"/>
<comment type="similarity">
    <text evidence="1">Belongs to the AB hydrolase superfamily. AB hydrolase 4 family.</text>
</comment>
<dbReference type="InterPro" id="IPR050960">
    <property type="entry name" value="AB_hydrolase_4_sf"/>
</dbReference>
<dbReference type="PANTHER" id="PTHR10794">
    <property type="entry name" value="ABHYDROLASE DOMAIN-CONTAINING PROTEIN"/>
    <property type="match status" value="1"/>
</dbReference>
<dbReference type="InterPro" id="IPR000952">
    <property type="entry name" value="AB_hydrolase_4_CS"/>
</dbReference>
<evidence type="ECO:0000256" key="1">
    <source>
        <dbReference type="ARBA" id="ARBA00010884"/>
    </source>
</evidence>
<dbReference type="InterPro" id="IPR012020">
    <property type="entry name" value="ABHD4"/>
</dbReference>
<evidence type="ECO:0000256" key="4">
    <source>
        <dbReference type="PIRSR" id="PIRSR005211-1"/>
    </source>
</evidence>
<feature type="domain" description="AB hydrolase-1" evidence="5">
    <location>
        <begin position="81"/>
        <end position="315"/>
    </location>
</feature>
<comment type="caution">
    <text evidence="6">The sequence shown here is derived from an EMBL/GenBank/DDBJ whole genome shotgun (WGS) entry which is preliminary data.</text>
</comment>
<dbReference type="PROSITE" id="PS01133">
    <property type="entry name" value="UPF0017"/>
    <property type="match status" value="1"/>
</dbReference>
<keyword evidence="7" id="KW-1185">Reference proteome</keyword>
<dbReference type="PANTHER" id="PTHR10794:SF94">
    <property type="entry name" value="ESTERASE YHET-RELATED"/>
    <property type="match status" value="1"/>
</dbReference>
<evidence type="ECO:0000259" key="5">
    <source>
        <dbReference type="Pfam" id="PF00561"/>
    </source>
</evidence>
<proteinExistence type="inferred from homology"/>
<dbReference type="Pfam" id="PF00561">
    <property type="entry name" value="Abhydrolase_1"/>
    <property type="match status" value="1"/>
</dbReference>
<name>A0A7C9RJT4_9BRAD</name>
<reference evidence="6" key="1">
    <citation type="submission" date="2020-02" db="EMBL/GenBank/DDBJ databases">
        <title>Draft genome sequence of Candidatus Afipia apatlaquensis IBT-C3, a potential strain for decolorization of textile dyes.</title>
        <authorList>
            <person name="Sanchez-Reyes A."/>
            <person name="Breton-Deval L."/>
            <person name="Mangelson H."/>
            <person name="Sanchez-Flores A."/>
        </authorList>
    </citation>
    <scope>NUCLEOTIDE SEQUENCE [LARGE SCALE GENOMIC DNA]</scope>
    <source>
        <strain evidence="6">IBT-C3</strain>
    </source>
</reference>
<organism evidence="6 7">
    <name type="scientific">Candidatus Afipia apatlaquensis</name>
    <dbReference type="NCBI Taxonomy" id="2712852"/>
    <lineage>
        <taxon>Bacteria</taxon>
        <taxon>Pseudomonadati</taxon>
        <taxon>Pseudomonadota</taxon>
        <taxon>Alphaproteobacteria</taxon>
        <taxon>Hyphomicrobiales</taxon>
        <taxon>Nitrobacteraceae</taxon>
        <taxon>Afipia</taxon>
    </lineage>
</organism>
<dbReference type="Proteomes" id="UP000480266">
    <property type="component" value="Unassembled WGS sequence"/>
</dbReference>
<feature type="active site" description="Charge relay system" evidence="4">
    <location>
        <position position="313"/>
    </location>
</feature>
<dbReference type="EMBL" id="JAAMRR010001525">
    <property type="protein sequence ID" value="NGX99245.1"/>
    <property type="molecule type" value="Genomic_DNA"/>
</dbReference>